<accession>J4UGY0</accession>
<organism evidence="2 3">
    <name type="scientific">Trichosporon asahii var. asahii (strain ATCC 90039 / CBS 2479 / JCM 2466 / KCTC 7840 / NBRC 103889/ NCYC 2677 / UAMH 7654)</name>
    <name type="common">Yeast</name>
    <dbReference type="NCBI Taxonomy" id="1186058"/>
    <lineage>
        <taxon>Eukaryota</taxon>
        <taxon>Fungi</taxon>
        <taxon>Dikarya</taxon>
        <taxon>Basidiomycota</taxon>
        <taxon>Agaricomycotina</taxon>
        <taxon>Tremellomycetes</taxon>
        <taxon>Trichosporonales</taxon>
        <taxon>Trichosporonaceae</taxon>
        <taxon>Trichosporon</taxon>
    </lineage>
</organism>
<evidence type="ECO:0000313" key="2">
    <source>
        <dbReference type="EMBL" id="EJT50790.1"/>
    </source>
</evidence>
<dbReference type="RefSeq" id="XP_014181664.1">
    <property type="nucleotide sequence ID" value="XM_014326189.1"/>
</dbReference>
<evidence type="ECO:0000256" key="1">
    <source>
        <dbReference type="SAM" id="MobiDB-lite"/>
    </source>
</evidence>
<sequence>MKTRSITSTVEHLRRRAELIKQSHQYLETGGASNERTGGRVHCPLGDEYKRPEECLGPKLIVIHKLHEIASAWRLLLCEAGRLVSGQDLVFLRISEKSPPYSAMTSQPHRVIGSTAISTTQSQGTGDR</sequence>
<dbReference type="AlphaFoldDB" id="J4UGY0"/>
<gene>
    <name evidence="2" type="ORF">A1Q1_08003</name>
</gene>
<dbReference type="HOGENOM" id="CLU_1961141_0_0_1"/>
<feature type="compositionally biased region" description="Polar residues" evidence="1">
    <location>
        <begin position="115"/>
        <end position="128"/>
    </location>
</feature>
<dbReference type="GeneID" id="25991515"/>
<proteinExistence type="predicted"/>
<dbReference type="VEuPathDB" id="FungiDB:A1Q1_08003"/>
<feature type="region of interest" description="Disordered" evidence="1">
    <location>
        <begin position="99"/>
        <end position="128"/>
    </location>
</feature>
<comment type="caution">
    <text evidence="2">The sequence shown here is derived from an EMBL/GenBank/DDBJ whole genome shotgun (WGS) entry which is preliminary data.</text>
</comment>
<dbReference type="KEGG" id="tasa:A1Q1_08003"/>
<protein>
    <submittedName>
        <fullName evidence="2">Uncharacterized protein</fullName>
    </submittedName>
</protein>
<reference evidence="2 3" key="1">
    <citation type="journal article" date="2012" name="Eukaryot. Cell">
        <title>Draft genome sequence of CBS 2479, the standard type strain of Trichosporon asahii.</title>
        <authorList>
            <person name="Yang R.Y."/>
            <person name="Li H.T."/>
            <person name="Zhu H."/>
            <person name="Zhou G.P."/>
            <person name="Wang M."/>
            <person name="Wang L."/>
        </authorList>
    </citation>
    <scope>NUCLEOTIDE SEQUENCE [LARGE SCALE GENOMIC DNA]</scope>
    <source>
        <strain evidence="3">ATCC 90039 / CBS 2479 / JCM 2466 / KCTC 7840 / NCYC 2677 / UAMH 7654</strain>
    </source>
</reference>
<dbReference type="EMBL" id="ALBS01000087">
    <property type="protein sequence ID" value="EJT50790.1"/>
    <property type="molecule type" value="Genomic_DNA"/>
</dbReference>
<name>J4UGY0_TRIAS</name>
<evidence type="ECO:0000313" key="3">
    <source>
        <dbReference type="Proteomes" id="UP000002748"/>
    </source>
</evidence>
<dbReference type="Proteomes" id="UP000002748">
    <property type="component" value="Unassembled WGS sequence"/>
</dbReference>